<name>A0A7X9UBZ6_9ACTN</name>
<comment type="caution">
    <text evidence="1">The sequence shown here is derived from an EMBL/GenBank/DDBJ whole genome shotgun (WGS) entry which is preliminary data.</text>
</comment>
<accession>A0A7X9UBZ6</accession>
<protein>
    <submittedName>
        <fullName evidence="1">Uncharacterized protein</fullName>
    </submittedName>
</protein>
<gene>
    <name evidence="1" type="ORF">HF320_04945</name>
</gene>
<proteinExistence type="predicted"/>
<keyword evidence="2" id="KW-1185">Reference proteome</keyword>
<organism evidence="1 2">
    <name type="scientific">Collinsella acetigenes</name>
    <dbReference type="NCBI Taxonomy" id="2713419"/>
    <lineage>
        <taxon>Bacteria</taxon>
        <taxon>Bacillati</taxon>
        <taxon>Actinomycetota</taxon>
        <taxon>Coriobacteriia</taxon>
        <taxon>Coriobacteriales</taxon>
        <taxon>Coriobacteriaceae</taxon>
        <taxon>Collinsella</taxon>
    </lineage>
</organism>
<sequence>MVALADTIVNTAASGIVAALVASAVASVKAKGRWVVERTEQEKSMEEAVRAGMRALLWRELKNIHEQAMDEHGLRVADRRQLESVYAAYHGLGGNGTGTRLYRDAMNQPVID</sequence>
<evidence type="ECO:0000313" key="1">
    <source>
        <dbReference type="EMBL" id="NMF55673.1"/>
    </source>
</evidence>
<dbReference type="RefSeq" id="WP_169277299.1">
    <property type="nucleotide sequence ID" value="NZ_JABBCP010000002.1"/>
</dbReference>
<dbReference type="AlphaFoldDB" id="A0A7X9UBZ6"/>
<evidence type="ECO:0000313" key="2">
    <source>
        <dbReference type="Proteomes" id="UP000546970"/>
    </source>
</evidence>
<dbReference type="Proteomes" id="UP000546970">
    <property type="component" value="Unassembled WGS sequence"/>
</dbReference>
<dbReference type="EMBL" id="JABBCP010000002">
    <property type="protein sequence ID" value="NMF55673.1"/>
    <property type="molecule type" value="Genomic_DNA"/>
</dbReference>
<reference evidence="1 2" key="1">
    <citation type="submission" date="2020-04" db="EMBL/GenBank/DDBJ databases">
        <title>Collinsella sp. KGMB02528 nov., an anaerobic actinobacterium isolated from human feces.</title>
        <authorList>
            <person name="Han K.-I."/>
            <person name="Eom M.K."/>
            <person name="Kim J.-S."/>
            <person name="Lee K.C."/>
            <person name="Suh M.K."/>
            <person name="Park S.-H."/>
            <person name="Lee J.H."/>
            <person name="Kang S.W."/>
            <person name="Park J.-E."/>
            <person name="Oh B.S."/>
            <person name="Yu S.Y."/>
            <person name="Choi S.-H."/>
            <person name="Lee D.H."/>
            <person name="Yoon H."/>
            <person name="Kim B.-Y."/>
            <person name="Lee J.H."/>
            <person name="Lee J.-S."/>
        </authorList>
    </citation>
    <scope>NUCLEOTIDE SEQUENCE [LARGE SCALE GENOMIC DNA]</scope>
    <source>
        <strain evidence="1 2">KGMB02528</strain>
    </source>
</reference>